<evidence type="ECO:0000313" key="2">
    <source>
        <dbReference type="EMBL" id="PJJ66733.1"/>
    </source>
</evidence>
<comment type="caution">
    <text evidence="2">The sequence shown here is derived from an EMBL/GenBank/DDBJ whole genome shotgun (WGS) entry which is preliminary data.</text>
</comment>
<organism evidence="2 3">
    <name type="scientific">Chryseobacterium geocarposphaerae</name>
    <dbReference type="NCBI Taxonomy" id="1416776"/>
    <lineage>
        <taxon>Bacteria</taxon>
        <taxon>Pseudomonadati</taxon>
        <taxon>Bacteroidota</taxon>
        <taxon>Flavobacteriia</taxon>
        <taxon>Flavobacteriales</taxon>
        <taxon>Weeksellaceae</taxon>
        <taxon>Chryseobacterium group</taxon>
        <taxon>Chryseobacterium</taxon>
    </lineage>
</organism>
<feature type="chain" id="PRO_5014715167" evidence="1">
    <location>
        <begin position="20"/>
        <end position="245"/>
    </location>
</feature>
<reference evidence="2 3" key="1">
    <citation type="submission" date="2017-11" db="EMBL/GenBank/DDBJ databases">
        <title>Genomic Encyclopedia of Archaeal and Bacterial Type Strains, Phase II (KMG-II): From Individual Species to Whole Genera.</title>
        <authorList>
            <person name="Goeker M."/>
        </authorList>
    </citation>
    <scope>NUCLEOTIDE SEQUENCE [LARGE SCALE GENOMIC DNA]</scope>
    <source>
        <strain evidence="2 3">DSM 27617</strain>
    </source>
</reference>
<evidence type="ECO:0000313" key="3">
    <source>
        <dbReference type="Proteomes" id="UP000228740"/>
    </source>
</evidence>
<dbReference type="InterPro" id="IPR021239">
    <property type="entry name" value="DUF2625"/>
</dbReference>
<name>A0A2M9C7D8_9FLAO</name>
<accession>A0A2M9C7D8</accession>
<evidence type="ECO:0000256" key="1">
    <source>
        <dbReference type="SAM" id="SignalP"/>
    </source>
</evidence>
<protein>
    <submittedName>
        <fullName evidence="2">Uncharacterized protein DUF2625</fullName>
    </submittedName>
</protein>
<gene>
    <name evidence="2" type="ORF">CLV73_0725</name>
</gene>
<sequence length="245" mass="28093">MKHKFLILASTLFLSLSFAQTKMKDLKDLINKNEDAITLIQTWKKSARNKVQILEKDSLKSKEALFNIQISTRSPMGAIVFHTGGILINDGWIRIYGSGNNKLDRNLPDWNKGKTFENFGEKPGHLIIADDAIGSFFLLNGGDLGSDLGKVYYFAPDSLETEPLDLTYSDFINFCFNGNVDGFYKDLRWKNWEKDFKDLSTNEAFIFYPYLWTKEGRDIDSVQKSKVSIEEVYKLKVSKMNPIDK</sequence>
<feature type="signal peptide" evidence="1">
    <location>
        <begin position="1"/>
        <end position="19"/>
    </location>
</feature>
<keyword evidence="3" id="KW-1185">Reference proteome</keyword>
<dbReference type="Pfam" id="PF10946">
    <property type="entry name" value="DUF2625"/>
    <property type="match status" value="1"/>
</dbReference>
<dbReference type="NCBIfam" id="NF008498">
    <property type="entry name" value="PRK11408.1-5"/>
    <property type="match status" value="1"/>
</dbReference>
<dbReference type="EMBL" id="PGFD01000001">
    <property type="protein sequence ID" value="PJJ66733.1"/>
    <property type="molecule type" value="Genomic_DNA"/>
</dbReference>
<proteinExistence type="predicted"/>
<keyword evidence="1" id="KW-0732">Signal</keyword>
<dbReference type="AlphaFoldDB" id="A0A2M9C7D8"/>
<dbReference type="Proteomes" id="UP000228740">
    <property type="component" value="Unassembled WGS sequence"/>
</dbReference>